<dbReference type="EC" id="3.6.1.29" evidence="7"/>
<evidence type="ECO:0000313" key="11">
    <source>
        <dbReference type="Proteomes" id="UP001278766"/>
    </source>
</evidence>
<feature type="short sequence motif" description="Histidine triad motif" evidence="6">
    <location>
        <begin position="160"/>
        <end position="164"/>
    </location>
</feature>
<dbReference type="CDD" id="cd01275">
    <property type="entry name" value="FHIT"/>
    <property type="match status" value="1"/>
</dbReference>
<evidence type="ECO:0000313" key="10">
    <source>
        <dbReference type="EMBL" id="KAK3294848.1"/>
    </source>
</evidence>
<feature type="domain" description="HIT" evidence="9">
    <location>
        <begin position="21"/>
        <end position="175"/>
    </location>
</feature>
<comment type="catalytic activity">
    <reaction evidence="7">
        <text>P(1),P(3)-bis(5'-adenosyl) triphosphate + H2O = AMP + ADP + 2 H(+)</text>
        <dbReference type="Rhea" id="RHEA:13893"/>
        <dbReference type="ChEBI" id="CHEBI:15377"/>
        <dbReference type="ChEBI" id="CHEBI:15378"/>
        <dbReference type="ChEBI" id="CHEBI:58529"/>
        <dbReference type="ChEBI" id="CHEBI:456215"/>
        <dbReference type="ChEBI" id="CHEBI:456216"/>
        <dbReference type="EC" id="3.6.1.29"/>
    </reaction>
</comment>
<feature type="active site" description="Tele-AMP-histidine intermediate" evidence="3">
    <location>
        <position position="162"/>
    </location>
</feature>
<evidence type="ECO:0000256" key="6">
    <source>
        <dbReference type="PROSITE-ProRule" id="PRU00464"/>
    </source>
</evidence>
<dbReference type="PROSITE" id="PS51084">
    <property type="entry name" value="HIT_2"/>
    <property type="match status" value="1"/>
</dbReference>
<dbReference type="EMBL" id="JAUEPN010000005">
    <property type="protein sequence ID" value="KAK3294848.1"/>
    <property type="molecule type" value="Genomic_DNA"/>
</dbReference>
<proteinExistence type="predicted"/>
<protein>
    <recommendedName>
        <fullName evidence="7">Bis(5'-adenosyl)-triphosphatase</fullName>
        <ecNumber evidence="7">3.6.1.29</ecNumber>
    </recommendedName>
</protein>
<dbReference type="InterPro" id="IPR011146">
    <property type="entry name" value="HIT-like"/>
</dbReference>
<dbReference type="Pfam" id="PF01230">
    <property type="entry name" value="HIT"/>
    <property type="match status" value="1"/>
</dbReference>
<dbReference type="SUPFAM" id="SSF54197">
    <property type="entry name" value="HIT-like"/>
    <property type="match status" value="1"/>
</dbReference>
<dbReference type="InterPro" id="IPR051884">
    <property type="entry name" value="Bis(5'-adenosyl)-TPase_reg"/>
</dbReference>
<name>A0AAE0HE37_9PEZI</name>
<evidence type="ECO:0000256" key="7">
    <source>
        <dbReference type="RuleBase" id="RU366076"/>
    </source>
</evidence>
<feature type="compositionally biased region" description="Low complexity" evidence="8">
    <location>
        <begin position="11"/>
        <end position="22"/>
    </location>
</feature>
<organism evidence="10 11">
    <name type="scientific">Chaetomium fimeti</name>
    <dbReference type="NCBI Taxonomy" id="1854472"/>
    <lineage>
        <taxon>Eukaryota</taxon>
        <taxon>Fungi</taxon>
        <taxon>Dikarya</taxon>
        <taxon>Ascomycota</taxon>
        <taxon>Pezizomycotina</taxon>
        <taxon>Sordariomycetes</taxon>
        <taxon>Sordariomycetidae</taxon>
        <taxon>Sordariales</taxon>
        <taxon>Chaetomiaceae</taxon>
        <taxon>Chaetomium</taxon>
    </lineage>
</organism>
<keyword evidence="1 7" id="KW-0547">Nucleotide-binding</keyword>
<keyword evidence="11" id="KW-1185">Reference proteome</keyword>
<accession>A0AAE0HE37</accession>
<dbReference type="PANTHER" id="PTHR46243">
    <property type="entry name" value="BIS(5'-ADENOSYL)-TRIPHOSPHATASE"/>
    <property type="match status" value="1"/>
</dbReference>
<dbReference type="GO" id="GO:0000166">
    <property type="term" value="F:nucleotide binding"/>
    <property type="evidence" value="ECO:0007669"/>
    <property type="project" value="UniProtKB-KW"/>
</dbReference>
<feature type="compositionally biased region" description="Pro residues" evidence="8">
    <location>
        <begin position="96"/>
        <end position="110"/>
    </location>
</feature>
<dbReference type="GeneID" id="87839376"/>
<evidence type="ECO:0000256" key="8">
    <source>
        <dbReference type="SAM" id="MobiDB-lite"/>
    </source>
</evidence>
<dbReference type="GO" id="GO:0047710">
    <property type="term" value="F:bis(5'-adenosyl)-triphosphatase activity"/>
    <property type="evidence" value="ECO:0007669"/>
    <property type="project" value="UniProtKB-UniRule"/>
</dbReference>
<feature type="binding site" evidence="4">
    <location>
        <position position="46"/>
    </location>
    <ligand>
        <name>substrate</name>
    </ligand>
</feature>
<dbReference type="InterPro" id="IPR019808">
    <property type="entry name" value="Histidine_triad_CS"/>
</dbReference>
<dbReference type="RefSeq" id="XP_062658362.1">
    <property type="nucleotide sequence ID" value="XM_062802428.1"/>
</dbReference>
<evidence type="ECO:0000256" key="2">
    <source>
        <dbReference type="ARBA" id="ARBA00022801"/>
    </source>
</evidence>
<feature type="binding site" evidence="4">
    <location>
        <position position="149"/>
    </location>
    <ligand>
        <name>substrate</name>
    </ligand>
</feature>
<evidence type="ECO:0000256" key="3">
    <source>
        <dbReference type="PIRSR" id="PIRSR639383-1"/>
    </source>
</evidence>
<evidence type="ECO:0000256" key="5">
    <source>
        <dbReference type="PIRSR" id="PIRSR639383-3"/>
    </source>
</evidence>
<dbReference type="Gene3D" id="3.30.428.10">
    <property type="entry name" value="HIT-like"/>
    <property type="match status" value="1"/>
</dbReference>
<reference evidence="10" key="2">
    <citation type="submission" date="2023-06" db="EMBL/GenBank/DDBJ databases">
        <authorList>
            <consortium name="Lawrence Berkeley National Laboratory"/>
            <person name="Haridas S."/>
            <person name="Hensen N."/>
            <person name="Bonometti L."/>
            <person name="Westerberg I."/>
            <person name="Brannstrom I.O."/>
            <person name="Guillou S."/>
            <person name="Cros-Aarteil S."/>
            <person name="Calhoun S."/>
            <person name="Kuo A."/>
            <person name="Mondo S."/>
            <person name="Pangilinan J."/>
            <person name="Riley R."/>
            <person name="Labutti K."/>
            <person name="Andreopoulos B."/>
            <person name="Lipzen A."/>
            <person name="Chen C."/>
            <person name="Yanf M."/>
            <person name="Daum C."/>
            <person name="Ng V."/>
            <person name="Clum A."/>
            <person name="Steindorff A."/>
            <person name="Ohm R."/>
            <person name="Martin F."/>
            <person name="Silar P."/>
            <person name="Natvig D."/>
            <person name="Lalanne C."/>
            <person name="Gautier V."/>
            <person name="Ament-Velasquez S.L."/>
            <person name="Kruys A."/>
            <person name="Hutchinson M.I."/>
            <person name="Powell A.J."/>
            <person name="Barry K."/>
            <person name="Miller A.N."/>
            <person name="Grigoriev I.V."/>
            <person name="Debuchy R."/>
            <person name="Gladieux P."/>
            <person name="Thoren M.H."/>
            <person name="Johannesson H."/>
        </authorList>
    </citation>
    <scope>NUCLEOTIDE SEQUENCE</scope>
    <source>
        <strain evidence="10">CBS 168.71</strain>
    </source>
</reference>
<dbReference type="Proteomes" id="UP001278766">
    <property type="component" value="Unassembled WGS sequence"/>
</dbReference>
<evidence type="ECO:0000256" key="1">
    <source>
        <dbReference type="ARBA" id="ARBA00022741"/>
    </source>
</evidence>
<dbReference type="InterPro" id="IPR039383">
    <property type="entry name" value="FHIT"/>
</dbReference>
<dbReference type="PROSITE" id="PS00892">
    <property type="entry name" value="HIT_1"/>
    <property type="match status" value="1"/>
</dbReference>
<dbReference type="InterPro" id="IPR036265">
    <property type="entry name" value="HIT-like_sf"/>
</dbReference>
<evidence type="ECO:0000259" key="9">
    <source>
        <dbReference type="PROSITE" id="PS51084"/>
    </source>
</evidence>
<dbReference type="AlphaFoldDB" id="A0AAE0HE37"/>
<reference evidence="10" key="1">
    <citation type="journal article" date="2023" name="Mol. Phylogenet. Evol.">
        <title>Genome-scale phylogeny and comparative genomics of the fungal order Sordariales.</title>
        <authorList>
            <person name="Hensen N."/>
            <person name="Bonometti L."/>
            <person name="Westerberg I."/>
            <person name="Brannstrom I.O."/>
            <person name="Guillou S."/>
            <person name="Cros-Aarteil S."/>
            <person name="Calhoun S."/>
            <person name="Haridas S."/>
            <person name="Kuo A."/>
            <person name="Mondo S."/>
            <person name="Pangilinan J."/>
            <person name="Riley R."/>
            <person name="LaButti K."/>
            <person name="Andreopoulos B."/>
            <person name="Lipzen A."/>
            <person name="Chen C."/>
            <person name="Yan M."/>
            <person name="Daum C."/>
            <person name="Ng V."/>
            <person name="Clum A."/>
            <person name="Steindorff A."/>
            <person name="Ohm R.A."/>
            <person name="Martin F."/>
            <person name="Silar P."/>
            <person name="Natvig D.O."/>
            <person name="Lalanne C."/>
            <person name="Gautier V."/>
            <person name="Ament-Velasquez S.L."/>
            <person name="Kruys A."/>
            <person name="Hutchinson M.I."/>
            <person name="Powell A.J."/>
            <person name="Barry K."/>
            <person name="Miller A.N."/>
            <person name="Grigoriev I.V."/>
            <person name="Debuchy R."/>
            <person name="Gladieux P."/>
            <person name="Hiltunen Thoren M."/>
            <person name="Johannesson H."/>
        </authorList>
    </citation>
    <scope>NUCLEOTIDE SEQUENCE</scope>
    <source>
        <strain evidence="10">CBS 168.71</strain>
    </source>
</reference>
<gene>
    <name evidence="10" type="ORF">B0H64DRAFT_375586</name>
</gene>
<keyword evidence="2 7" id="KW-0378">Hydrolase</keyword>
<sequence>MSSNNLPSTAQPPAQQKQPQKPIHFGPFEVTDQVFLSTPHTFALVNLKPLLPGHVLVCPHQPHRRLTDLSTPELTDLFTCVQRVQRMLARHYFLPPSNPSPSPTNPPPNSTAPTPTNTSTTPTGTPTPSRESKGLAATPTDGAFNIAVQDGAEAGQTVAHVHVHVIPRIRGATAKPASTPSDAVYEQMAAEAGNVGGGLWDRDREELGTGTMVQ</sequence>
<comment type="cofactor">
    <cofactor evidence="7">
        <name>Mn(2+)</name>
        <dbReference type="ChEBI" id="CHEBI:29035"/>
    </cofactor>
</comment>
<comment type="caution">
    <text evidence="10">The sequence shown here is derived from an EMBL/GenBank/DDBJ whole genome shotgun (WGS) entry which is preliminary data.</text>
</comment>
<feature type="site" description="Important for induction of apoptosis" evidence="5">
    <location>
        <position position="185"/>
    </location>
</feature>
<dbReference type="PANTHER" id="PTHR46243:SF1">
    <property type="entry name" value="BIS(5'-ADENOSYL)-TRIPHOSPHATASE"/>
    <property type="match status" value="1"/>
</dbReference>
<feature type="binding site" evidence="4">
    <location>
        <begin position="155"/>
        <end position="158"/>
    </location>
    <ligand>
        <name>substrate</name>
    </ligand>
</feature>
<feature type="region of interest" description="Disordered" evidence="8">
    <location>
        <begin position="93"/>
        <end position="137"/>
    </location>
</feature>
<feature type="binding site" evidence="4">
    <location>
        <position position="164"/>
    </location>
    <ligand>
        <name>substrate</name>
    </ligand>
</feature>
<evidence type="ECO:0000256" key="4">
    <source>
        <dbReference type="PIRSR" id="PIRSR639383-2"/>
    </source>
</evidence>
<feature type="compositionally biased region" description="Low complexity" evidence="8">
    <location>
        <begin position="111"/>
        <end position="129"/>
    </location>
</feature>
<feature type="region of interest" description="Disordered" evidence="8">
    <location>
        <begin position="1"/>
        <end position="24"/>
    </location>
</feature>